<evidence type="ECO:0000313" key="1">
    <source>
        <dbReference type="EMBL" id="RBM66381.1"/>
    </source>
</evidence>
<protein>
    <submittedName>
        <fullName evidence="1">Uncharacterized protein</fullName>
    </submittedName>
</protein>
<name>A0ABD7G2M5_9VIBR</name>
<dbReference type="AlphaFoldDB" id="A0ABD7G2M5"/>
<dbReference type="RefSeq" id="WP_113610833.1">
    <property type="nucleotide sequence ID" value="NZ_CAWQMY010000138.1"/>
</dbReference>
<reference evidence="1 2" key="1">
    <citation type="submission" date="2018-06" db="EMBL/GenBank/DDBJ databases">
        <title>Draft genome sequences of nine Vibrio sp. clinical isolates from across the United States representing the closest known relative of Vibrio cholerae.</title>
        <authorList>
            <person name="Islam M.T."/>
            <person name="Liang K."/>
            <person name="Im M.S."/>
            <person name="Winkjer J."/>
            <person name="Busby S."/>
            <person name="Batra D."/>
            <person name="Rowe L."/>
            <person name="Tarr C.L."/>
            <person name="Boucher Y."/>
        </authorList>
    </citation>
    <scope>NUCLEOTIDE SEQUENCE [LARGE SCALE GENOMIC DNA]</scope>
    <source>
        <strain evidence="1 2">2017V-1110</strain>
    </source>
</reference>
<comment type="caution">
    <text evidence="1">The sequence shown here is derived from an EMBL/GenBank/DDBJ whole genome shotgun (WGS) entry which is preliminary data.</text>
</comment>
<dbReference type="Proteomes" id="UP000252199">
    <property type="component" value="Unassembled WGS sequence"/>
</dbReference>
<accession>A0ABD7G2M5</accession>
<gene>
    <name evidence="1" type="ORF">DLR72_11840</name>
</gene>
<dbReference type="EMBL" id="QKKU01000071">
    <property type="protein sequence ID" value="RBM66381.1"/>
    <property type="molecule type" value="Genomic_DNA"/>
</dbReference>
<sequence length="92" mass="10534">MEIVNLLSIDWNGSHGQVSYHDKYTLLWNKPKLSFEFVIIHYVKGDEVYPKGFKTIDPNGQPTELSPEEIQEVEAYCQDNATTPWADLCSIS</sequence>
<proteinExistence type="predicted"/>
<evidence type="ECO:0000313" key="2">
    <source>
        <dbReference type="Proteomes" id="UP000252199"/>
    </source>
</evidence>
<organism evidence="1 2">
    <name type="scientific">Vibrio paracholerae</name>
    <dbReference type="NCBI Taxonomy" id="650003"/>
    <lineage>
        <taxon>Bacteria</taxon>
        <taxon>Pseudomonadati</taxon>
        <taxon>Pseudomonadota</taxon>
        <taxon>Gammaproteobacteria</taxon>
        <taxon>Vibrionales</taxon>
        <taxon>Vibrionaceae</taxon>
        <taxon>Vibrio</taxon>
    </lineage>
</organism>